<gene>
    <name evidence="1" type="ORF">F443_05934</name>
</gene>
<dbReference type="AlphaFoldDB" id="V9FGG2"/>
<keyword evidence="2" id="KW-1185">Reference proteome</keyword>
<reference evidence="1 2" key="1">
    <citation type="submission" date="2013-11" db="EMBL/GenBank/DDBJ databases">
        <title>The Genome Sequence of Phytophthora parasitica P1569.</title>
        <authorList>
            <consortium name="The Broad Institute Genomics Platform"/>
            <person name="Russ C."/>
            <person name="Tyler B."/>
            <person name="Panabieres F."/>
            <person name="Shan W."/>
            <person name="Tripathy S."/>
            <person name="Grunwald N."/>
            <person name="Machado M."/>
            <person name="Johnson C.S."/>
            <person name="Arredondo F."/>
            <person name="Hong C."/>
            <person name="Coffey M."/>
            <person name="Young S.K."/>
            <person name="Zeng Q."/>
            <person name="Gargeya S."/>
            <person name="Fitzgerald M."/>
            <person name="Abouelleil A."/>
            <person name="Alvarado L."/>
            <person name="Chapman S.B."/>
            <person name="Gainer-Dewar J."/>
            <person name="Goldberg J."/>
            <person name="Griggs A."/>
            <person name="Gujja S."/>
            <person name="Hansen M."/>
            <person name="Howarth C."/>
            <person name="Imamovic A."/>
            <person name="Ireland A."/>
            <person name="Larimer J."/>
            <person name="McCowan C."/>
            <person name="Murphy C."/>
            <person name="Pearson M."/>
            <person name="Poon T.W."/>
            <person name="Priest M."/>
            <person name="Roberts A."/>
            <person name="Saif S."/>
            <person name="Shea T."/>
            <person name="Sykes S."/>
            <person name="Wortman J."/>
            <person name="Nusbaum C."/>
            <person name="Birren B."/>
        </authorList>
    </citation>
    <scope>NUCLEOTIDE SEQUENCE [LARGE SCALE GENOMIC DNA]</scope>
    <source>
        <strain evidence="1 2">P1569</strain>
    </source>
</reference>
<comment type="caution">
    <text evidence="1">The sequence shown here is derived from an EMBL/GenBank/DDBJ whole genome shotgun (WGS) entry which is preliminary data.</text>
</comment>
<evidence type="ECO:0008006" key="3">
    <source>
        <dbReference type="Google" id="ProtNLM"/>
    </source>
</evidence>
<dbReference type="Proteomes" id="UP000018721">
    <property type="component" value="Unassembled WGS sequence"/>
</dbReference>
<dbReference type="OrthoDB" id="129396at2759"/>
<evidence type="ECO:0000313" key="2">
    <source>
        <dbReference type="Proteomes" id="UP000018721"/>
    </source>
</evidence>
<dbReference type="eggNOG" id="ENOG502R8G8">
    <property type="taxonomic scope" value="Eukaryota"/>
</dbReference>
<sequence length="411" mass="46507">MGVSDELSAWLPYLIDDIYGNFSSDDEAKQVDSDTELTAVESGGGEAPRSRELVSERTTARREYSLVPYSTAIQRRKKAELHALRLEVQYLTTKLARFRQAPSEAQPVNRITKSRADHIELREWQNRATAECEKRIQAEHSNQKLKAILRRQFKVFQSVRKRLRQIDTHEELEFLKQLPIVDWPVFQPDFSDFILSELSSNLGHLRPQADFILPAPSPNISVTFHTQTGYIVGSGHCFEMTSITPLACTACEAGDLLWRFISSKDNNAAETIFSFARARIPQHADQYDISCIASLLMQDTSQVPLYVDAVSAFRKYKENDRAVIVGSMMWLLPIEGLEFEGKYWSVMDPSPSDPSQASVIRFCYKLQVKNGGTKSASRIQQVMNSIGNQVRLYLQLQQDAFLSAASPIKGC</sequence>
<protein>
    <recommendedName>
        <fullName evidence="3">START domain-containing protein</fullName>
    </recommendedName>
</protein>
<accession>V9FGG2</accession>
<organism evidence="1 2">
    <name type="scientific">Phytophthora nicotianae P1569</name>
    <dbReference type="NCBI Taxonomy" id="1317065"/>
    <lineage>
        <taxon>Eukaryota</taxon>
        <taxon>Sar</taxon>
        <taxon>Stramenopiles</taxon>
        <taxon>Oomycota</taxon>
        <taxon>Peronosporomycetes</taxon>
        <taxon>Peronosporales</taxon>
        <taxon>Peronosporaceae</taxon>
        <taxon>Phytophthora</taxon>
    </lineage>
</organism>
<dbReference type="HOGENOM" id="CLU_040115_0_1_1"/>
<name>V9FGG2_PHYNI</name>
<evidence type="ECO:0000313" key="1">
    <source>
        <dbReference type="EMBL" id="ETI50545.1"/>
    </source>
</evidence>
<proteinExistence type="predicted"/>
<dbReference type="EMBL" id="ANIZ01001012">
    <property type="protein sequence ID" value="ETI50545.1"/>
    <property type="molecule type" value="Genomic_DNA"/>
</dbReference>